<dbReference type="SUPFAM" id="SSF56784">
    <property type="entry name" value="HAD-like"/>
    <property type="match status" value="1"/>
</dbReference>
<dbReference type="NCBIfam" id="TIGR01509">
    <property type="entry name" value="HAD-SF-IA-v3"/>
    <property type="match status" value="1"/>
</dbReference>
<keyword evidence="2" id="KW-0378">Hydrolase</keyword>
<dbReference type="InterPro" id="IPR036412">
    <property type="entry name" value="HAD-like_sf"/>
</dbReference>
<dbReference type="GO" id="GO:0016787">
    <property type="term" value="F:hydrolase activity"/>
    <property type="evidence" value="ECO:0007669"/>
    <property type="project" value="UniProtKB-KW"/>
</dbReference>
<proteinExistence type="predicted"/>
<dbReference type="PANTHER" id="PTHR43611">
    <property type="entry name" value="ALPHA-D-GLUCOSE 1-PHOSPHATE PHOSPHATASE"/>
    <property type="match status" value="1"/>
</dbReference>
<dbReference type="PRINTS" id="PR00413">
    <property type="entry name" value="HADHALOGNASE"/>
</dbReference>
<evidence type="ECO:0000313" key="3">
    <source>
        <dbReference type="Proteomes" id="UP000588586"/>
    </source>
</evidence>
<comment type="caution">
    <text evidence="2">The sequence shown here is derived from an EMBL/GenBank/DDBJ whole genome shotgun (WGS) entry which is preliminary data.</text>
</comment>
<sequence length="250" mass="27377">MAQPVEVQAPCVARGPPFASPSHPSDRASSERPGPRGQPHRVWLVTVRWLLFDVGDVLEVTGDGDWPASWARRFAERLGMSNEEFDGRVALAELPAMQVRTDVEDEYWRRFAAAVGAGQPLMDRMVTDFWDAYCGTLNTELVEFARSLRGTVGLAILSNSADGARREEELRHRFSATFDPIIYSHEIGVLKPDPAAYAAALEAMGASAAEVLFVDNSPVHVEGARRCGITALVHEDNATTITAIRQTMGN</sequence>
<dbReference type="InterPro" id="IPR006439">
    <property type="entry name" value="HAD-SF_hydro_IA"/>
</dbReference>
<dbReference type="SFLD" id="SFLDS00003">
    <property type="entry name" value="Haloacid_Dehalogenase"/>
    <property type="match status" value="1"/>
</dbReference>
<dbReference type="EMBL" id="JABEPQ010000001">
    <property type="protein sequence ID" value="NNM45231.1"/>
    <property type="molecule type" value="Genomic_DNA"/>
</dbReference>
<organism evidence="2 3">
    <name type="scientific">Knoellia koreensis</name>
    <dbReference type="NCBI Taxonomy" id="2730921"/>
    <lineage>
        <taxon>Bacteria</taxon>
        <taxon>Bacillati</taxon>
        <taxon>Actinomycetota</taxon>
        <taxon>Actinomycetes</taxon>
        <taxon>Micrococcales</taxon>
        <taxon>Intrasporangiaceae</taxon>
        <taxon>Knoellia</taxon>
    </lineage>
</organism>
<dbReference type="Gene3D" id="3.40.50.1000">
    <property type="entry name" value="HAD superfamily/HAD-like"/>
    <property type="match status" value="1"/>
</dbReference>
<dbReference type="PANTHER" id="PTHR43611:SF3">
    <property type="entry name" value="FLAVIN MONONUCLEOTIDE HYDROLASE 1, CHLOROPLATIC"/>
    <property type="match status" value="1"/>
</dbReference>
<feature type="compositionally biased region" description="Basic and acidic residues" evidence="1">
    <location>
        <begin position="24"/>
        <end position="34"/>
    </location>
</feature>
<dbReference type="InterPro" id="IPR023214">
    <property type="entry name" value="HAD_sf"/>
</dbReference>
<protein>
    <submittedName>
        <fullName evidence="2">HAD-IA family hydrolase</fullName>
    </submittedName>
</protein>
<reference evidence="2 3" key="1">
    <citation type="submission" date="2020-04" db="EMBL/GenBank/DDBJ databases">
        <title>Knoellia sp. isolate from air conditioner.</title>
        <authorList>
            <person name="Chea S."/>
            <person name="Kim D.-U."/>
        </authorList>
    </citation>
    <scope>NUCLEOTIDE SEQUENCE [LARGE SCALE GENOMIC DNA]</scope>
    <source>
        <strain evidence="2 3">DB2414S</strain>
    </source>
</reference>
<dbReference type="Pfam" id="PF00702">
    <property type="entry name" value="Hydrolase"/>
    <property type="match status" value="1"/>
</dbReference>
<accession>A0A849HG59</accession>
<dbReference type="AlphaFoldDB" id="A0A849HG59"/>
<gene>
    <name evidence="2" type="ORF">HJG52_04340</name>
</gene>
<dbReference type="Proteomes" id="UP000588586">
    <property type="component" value="Unassembled WGS sequence"/>
</dbReference>
<dbReference type="SFLD" id="SFLDG01129">
    <property type="entry name" value="C1.5:_HAD__Beta-PGM__Phosphata"/>
    <property type="match status" value="1"/>
</dbReference>
<keyword evidence="3" id="KW-1185">Reference proteome</keyword>
<evidence type="ECO:0000256" key="1">
    <source>
        <dbReference type="SAM" id="MobiDB-lite"/>
    </source>
</evidence>
<feature type="region of interest" description="Disordered" evidence="1">
    <location>
        <begin position="1"/>
        <end position="38"/>
    </location>
</feature>
<evidence type="ECO:0000313" key="2">
    <source>
        <dbReference type="EMBL" id="NNM45231.1"/>
    </source>
</evidence>
<name>A0A849HG59_9MICO</name>